<dbReference type="PANTHER" id="PTHR20883:SF49">
    <property type="entry name" value="PHYTANOYL-COA DIOXYGENASE"/>
    <property type="match status" value="1"/>
</dbReference>
<accession>A0ABN9S326</accession>
<reference evidence="3" key="1">
    <citation type="submission" date="2023-10" db="EMBL/GenBank/DDBJ databases">
        <authorList>
            <person name="Chen Y."/>
            <person name="Shah S."/>
            <person name="Dougan E. K."/>
            <person name="Thang M."/>
            <person name="Chan C."/>
        </authorList>
    </citation>
    <scope>NUCLEOTIDE SEQUENCE [LARGE SCALE GENOMIC DNA]</scope>
</reference>
<sequence>MAAASALAARHRCAAAARTLVSSSGERSRPRWGDGALGGLSRVPARRYLVTGADVETYRRDGVVCLRGAFGSHWLEVMRAAFSDAMDRPGTYAEFIGKDTTWNTLFEAGAERRELAMFQDQVFFQDAVQRVPALADVALRSPAAEMIARLMGSTTAAFFYHHLIMKRGPTEQPIPWHQDLPYWKVDGNQIGSVWIALDDMPASANVRYVAGSHTWGLFRPQHFVDATPYEGRAELPSLPDVDGMLRDGRVRAVAFDVAAGDALCFDSRIVHGSPGGRGAPGGDMRRVALRFGGDDATYCDRQGETAILGGRHLTTSPMLVGPIPGPGSVSTPLAKPARHIQ</sequence>
<evidence type="ECO:0000313" key="3">
    <source>
        <dbReference type="EMBL" id="CAK0826169.1"/>
    </source>
</evidence>
<feature type="region of interest" description="Disordered" evidence="2">
    <location>
        <begin position="322"/>
        <end position="341"/>
    </location>
</feature>
<gene>
    <name evidence="3" type="ORF">PCOR1329_LOCUS26106</name>
</gene>
<evidence type="ECO:0000313" key="4">
    <source>
        <dbReference type="Proteomes" id="UP001189429"/>
    </source>
</evidence>
<dbReference type="SUPFAM" id="SSF51197">
    <property type="entry name" value="Clavaminate synthase-like"/>
    <property type="match status" value="1"/>
</dbReference>
<comment type="cofactor">
    <cofactor evidence="1">
        <name>Fe cation</name>
        <dbReference type="ChEBI" id="CHEBI:24875"/>
    </cofactor>
</comment>
<keyword evidence="4" id="KW-1185">Reference proteome</keyword>
<proteinExistence type="predicted"/>
<evidence type="ECO:0008006" key="5">
    <source>
        <dbReference type="Google" id="ProtNLM"/>
    </source>
</evidence>
<dbReference type="InterPro" id="IPR008775">
    <property type="entry name" value="Phytyl_CoA_dOase-like"/>
</dbReference>
<comment type="caution">
    <text evidence="3">The sequence shown here is derived from an EMBL/GenBank/DDBJ whole genome shotgun (WGS) entry which is preliminary data.</text>
</comment>
<dbReference type="EMBL" id="CAUYUJ010009224">
    <property type="protein sequence ID" value="CAK0826169.1"/>
    <property type="molecule type" value="Genomic_DNA"/>
</dbReference>
<dbReference type="PANTHER" id="PTHR20883">
    <property type="entry name" value="PHYTANOYL-COA DIOXYGENASE DOMAIN CONTAINING 1"/>
    <property type="match status" value="1"/>
</dbReference>
<dbReference type="Proteomes" id="UP001189429">
    <property type="component" value="Unassembled WGS sequence"/>
</dbReference>
<dbReference type="Pfam" id="PF05721">
    <property type="entry name" value="PhyH"/>
    <property type="match status" value="1"/>
</dbReference>
<organism evidence="3 4">
    <name type="scientific">Prorocentrum cordatum</name>
    <dbReference type="NCBI Taxonomy" id="2364126"/>
    <lineage>
        <taxon>Eukaryota</taxon>
        <taxon>Sar</taxon>
        <taxon>Alveolata</taxon>
        <taxon>Dinophyceae</taxon>
        <taxon>Prorocentrales</taxon>
        <taxon>Prorocentraceae</taxon>
        <taxon>Prorocentrum</taxon>
    </lineage>
</organism>
<evidence type="ECO:0000256" key="1">
    <source>
        <dbReference type="ARBA" id="ARBA00001962"/>
    </source>
</evidence>
<evidence type="ECO:0000256" key="2">
    <source>
        <dbReference type="SAM" id="MobiDB-lite"/>
    </source>
</evidence>
<name>A0ABN9S326_9DINO</name>
<protein>
    <recommendedName>
        <fullName evidence="5">Phytanoyl-CoA dioxygenase</fullName>
    </recommendedName>
</protein>
<dbReference type="Gene3D" id="2.60.120.620">
    <property type="entry name" value="q2cbj1_9rhob like domain"/>
    <property type="match status" value="1"/>
</dbReference>